<dbReference type="Proteomes" id="UP000286997">
    <property type="component" value="Unassembled WGS sequence"/>
</dbReference>
<feature type="transmembrane region" description="Helical" evidence="1">
    <location>
        <begin position="66"/>
        <end position="86"/>
    </location>
</feature>
<dbReference type="EMBL" id="SACP01000016">
    <property type="protein sequence ID" value="RVU16412.1"/>
    <property type="molecule type" value="Genomic_DNA"/>
</dbReference>
<reference evidence="2 3" key="1">
    <citation type="submission" date="2019-01" db="EMBL/GenBank/DDBJ databases">
        <authorList>
            <person name="Chen W.-M."/>
        </authorList>
    </citation>
    <scope>NUCLEOTIDE SEQUENCE [LARGE SCALE GENOMIC DNA]</scope>
    <source>
        <strain evidence="2 3">TER-1</strain>
    </source>
</reference>
<proteinExistence type="predicted"/>
<organism evidence="2 3">
    <name type="scientific">Methylobacterium oryzihabitans</name>
    <dbReference type="NCBI Taxonomy" id="2499852"/>
    <lineage>
        <taxon>Bacteria</taxon>
        <taxon>Pseudomonadati</taxon>
        <taxon>Pseudomonadota</taxon>
        <taxon>Alphaproteobacteria</taxon>
        <taxon>Hyphomicrobiales</taxon>
        <taxon>Methylobacteriaceae</taxon>
        <taxon>Methylobacterium</taxon>
    </lineage>
</organism>
<evidence type="ECO:0000313" key="3">
    <source>
        <dbReference type="Proteomes" id="UP000286997"/>
    </source>
</evidence>
<keyword evidence="3" id="KW-1185">Reference proteome</keyword>
<protein>
    <submittedName>
        <fullName evidence="2">Uncharacterized protein</fullName>
    </submittedName>
</protein>
<sequence length="266" mass="28720">MRALKSVLVLVALGYIAISLYYLTTNPGFAEAWSQAQLFGLELRDRSLSTLSSLDPGRFSLGSQEVVLLAVLAAFVLVSLLTAASGRRVGRLVARHVEANNRLLSALIAETASAKQAEAQRVRAYLGIAGITFQQFAPGKRIAVQVEIRNYGATPARALVPDLQILVRTFPDVSSDDGRAEPAEIFPGTLAAGQGRSLVYALDLSAHPNIAERIVGGELALYLRGRIRYEDVLGNPQHLTVNAVTRGQRVNEREPFTLLETGNEAT</sequence>
<gene>
    <name evidence="2" type="ORF">EOE48_17150</name>
</gene>
<keyword evidence="1" id="KW-0812">Transmembrane</keyword>
<comment type="caution">
    <text evidence="2">The sequence shown here is derived from an EMBL/GenBank/DDBJ whole genome shotgun (WGS) entry which is preliminary data.</text>
</comment>
<evidence type="ECO:0000256" key="1">
    <source>
        <dbReference type="SAM" id="Phobius"/>
    </source>
</evidence>
<name>A0A437P2C5_9HYPH</name>
<feature type="transmembrane region" description="Helical" evidence="1">
    <location>
        <begin position="7"/>
        <end position="24"/>
    </location>
</feature>
<dbReference type="AlphaFoldDB" id="A0A437P2C5"/>
<dbReference type="OrthoDB" id="8455745at2"/>
<keyword evidence="1" id="KW-0472">Membrane</keyword>
<evidence type="ECO:0000313" key="2">
    <source>
        <dbReference type="EMBL" id="RVU16412.1"/>
    </source>
</evidence>
<dbReference type="RefSeq" id="WP_127731314.1">
    <property type="nucleotide sequence ID" value="NZ_SACP01000016.1"/>
</dbReference>
<accession>A0A437P2C5</accession>
<keyword evidence="1" id="KW-1133">Transmembrane helix</keyword>